<dbReference type="AlphaFoldDB" id="A0A0G1FQ00"/>
<feature type="transmembrane region" description="Helical" evidence="10">
    <location>
        <begin position="129"/>
        <end position="149"/>
    </location>
</feature>
<keyword evidence="6" id="KW-0560">Oxidoreductase</keyword>
<keyword evidence="7 10" id="KW-0472">Membrane</keyword>
<dbReference type="SMART" id="SM00756">
    <property type="entry name" value="VKc"/>
    <property type="match status" value="1"/>
</dbReference>
<dbReference type="InterPro" id="IPR038354">
    <property type="entry name" value="VKOR_sf"/>
</dbReference>
<proteinExistence type="inferred from homology"/>
<dbReference type="Pfam" id="PF07884">
    <property type="entry name" value="VKOR"/>
    <property type="match status" value="1"/>
</dbReference>
<evidence type="ECO:0000256" key="9">
    <source>
        <dbReference type="ARBA" id="ARBA00023284"/>
    </source>
</evidence>
<organism evidence="12 13">
    <name type="scientific">Candidatus Woesebacteria bacterium GW2011_GWB1_43_14</name>
    <dbReference type="NCBI Taxonomy" id="1618578"/>
    <lineage>
        <taxon>Bacteria</taxon>
        <taxon>Candidatus Woeseibacteriota</taxon>
    </lineage>
</organism>
<keyword evidence="5 10" id="KW-1133">Transmembrane helix</keyword>
<protein>
    <submittedName>
        <fullName evidence="12">Vitamin K epoxide reductase</fullName>
    </submittedName>
</protein>
<sequence>MINLKSLSKTIPHNFPLVLKLWLLLFLVVGFLDSSVLLSEHQSGIQIPCTITNGCGEVLSSKYASFYGIPLAQIGVYYYLFIGVLLGFFVNYKSRAILMALFVSTFFGFLASLWFTYLQVSVIKTFCQYCLLSAISSTFIFVIISYLVIKYTKLSGKS</sequence>
<dbReference type="GO" id="GO:0016491">
    <property type="term" value="F:oxidoreductase activity"/>
    <property type="evidence" value="ECO:0007669"/>
    <property type="project" value="UniProtKB-KW"/>
</dbReference>
<feature type="transmembrane region" description="Helical" evidence="10">
    <location>
        <begin position="21"/>
        <end position="38"/>
    </location>
</feature>
<comment type="subcellular location">
    <subcellularLocation>
        <location evidence="1">Membrane</location>
        <topology evidence="1">Multi-pass membrane protein</topology>
    </subcellularLocation>
</comment>
<comment type="caution">
    <text evidence="12">The sequence shown here is derived from an EMBL/GenBank/DDBJ whole genome shotgun (WGS) entry which is preliminary data.</text>
</comment>
<evidence type="ECO:0000313" key="12">
    <source>
        <dbReference type="EMBL" id="KKS97086.1"/>
    </source>
</evidence>
<dbReference type="EMBL" id="LCFQ01000013">
    <property type="protein sequence ID" value="KKS97086.1"/>
    <property type="molecule type" value="Genomic_DNA"/>
</dbReference>
<evidence type="ECO:0000256" key="4">
    <source>
        <dbReference type="ARBA" id="ARBA00022719"/>
    </source>
</evidence>
<dbReference type="GO" id="GO:0016020">
    <property type="term" value="C:membrane"/>
    <property type="evidence" value="ECO:0007669"/>
    <property type="project" value="UniProtKB-SubCell"/>
</dbReference>
<evidence type="ECO:0000256" key="2">
    <source>
        <dbReference type="ARBA" id="ARBA00006214"/>
    </source>
</evidence>
<evidence type="ECO:0000256" key="10">
    <source>
        <dbReference type="SAM" id="Phobius"/>
    </source>
</evidence>
<evidence type="ECO:0000256" key="1">
    <source>
        <dbReference type="ARBA" id="ARBA00004141"/>
    </source>
</evidence>
<dbReference type="PANTHER" id="PTHR34573:SF1">
    <property type="entry name" value="VITAMIN K EPOXIDE REDUCTASE DOMAIN-CONTAINING PROTEIN"/>
    <property type="match status" value="1"/>
</dbReference>
<keyword evidence="4" id="KW-0874">Quinone</keyword>
<feature type="transmembrane region" description="Helical" evidence="10">
    <location>
        <begin position="67"/>
        <end position="90"/>
    </location>
</feature>
<dbReference type="CDD" id="cd12916">
    <property type="entry name" value="VKOR_1"/>
    <property type="match status" value="1"/>
</dbReference>
<reference evidence="12 13" key="1">
    <citation type="journal article" date="2015" name="Nature">
        <title>rRNA introns, odd ribosomes, and small enigmatic genomes across a large radiation of phyla.</title>
        <authorList>
            <person name="Brown C.T."/>
            <person name="Hug L.A."/>
            <person name="Thomas B.C."/>
            <person name="Sharon I."/>
            <person name="Castelle C.J."/>
            <person name="Singh A."/>
            <person name="Wilkins M.J."/>
            <person name="Williams K.H."/>
            <person name="Banfield J.F."/>
        </authorList>
    </citation>
    <scope>NUCLEOTIDE SEQUENCE [LARGE SCALE GENOMIC DNA]</scope>
</reference>
<dbReference type="Proteomes" id="UP000034090">
    <property type="component" value="Unassembled WGS sequence"/>
</dbReference>
<dbReference type="InterPro" id="IPR012932">
    <property type="entry name" value="VKOR"/>
</dbReference>
<keyword evidence="8" id="KW-1015">Disulfide bond</keyword>
<feature type="transmembrane region" description="Helical" evidence="10">
    <location>
        <begin position="97"/>
        <end position="117"/>
    </location>
</feature>
<dbReference type="InterPro" id="IPR044698">
    <property type="entry name" value="VKOR/LTO1"/>
</dbReference>
<feature type="domain" description="Vitamin K epoxide reductase" evidence="11">
    <location>
        <begin position="16"/>
        <end position="148"/>
    </location>
</feature>
<name>A0A0G1FQ00_9BACT</name>
<evidence type="ECO:0000256" key="6">
    <source>
        <dbReference type="ARBA" id="ARBA00023002"/>
    </source>
</evidence>
<dbReference type="Gene3D" id="1.20.1440.130">
    <property type="entry name" value="VKOR domain"/>
    <property type="match status" value="1"/>
</dbReference>
<dbReference type="GO" id="GO:0048038">
    <property type="term" value="F:quinone binding"/>
    <property type="evidence" value="ECO:0007669"/>
    <property type="project" value="UniProtKB-KW"/>
</dbReference>
<evidence type="ECO:0000256" key="7">
    <source>
        <dbReference type="ARBA" id="ARBA00023136"/>
    </source>
</evidence>
<evidence type="ECO:0000256" key="8">
    <source>
        <dbReference type="ARBA" id="ARBA00023157"/>
    </source>
</evidence>
<keyword evidence="3 10" id="KW-0812">Transmembrane</keyword>
<gene>
    <name evidence="12" type="ORF">UV74_C0013G0208</name>
</gene>
<evidence type="ECO:0000256" key="5">
    <source>
        <dbReference type="ARBA" id="ARBA00022989"/>
    </source>
</evidence>
<accession>A0A0G1FQ00</accession>
<evidence type="ECO:0000313" key="13">
    <source>
        <dbReference type="Proteomes" id="UP000034090"/>
    </source>
</evidence>
<evidence type="ECO:0000256" key="3">
    <source>
        <dbReference type="ARBA" id="ARBA00022692"/>
    </source>
</evidence>
<evidence type="ECO:0000259" key="11">
    <source>
        <dbReference type="SMART" id="SM00756"/>
    </source>
</evidence>
<dbReference type="STRING" id="1618578.UV74_C0013G0208"/>
<comment type="similarity">
    <text evidence="2">Belongs to the VKOR family.</text>
</comment>
<dbReference type="PANTHER" id="PTHR34573">
    <property type="entry name" value="VKC DOMAIN-CONTAINING PROTEIN"/>
    <property type="match status" value="1"/>
</dbReference>
<keyword evidence="9" id="KW-0676">Redox-active center</keyword>